<gene>
    <name evidence="2" type="ORF">HF325_002731</name>
</gene>
<protein>
    <recommendedName>
        <fullName evidence="1">Transcription factor spt8 beta-propeller domain-containing protein</fullName>
    </recommendedName>
</protein>
<dbReference type="InterPro" id="IPR057544">
    <property type="entry name" value="Beta-prop_SPT8"/>
</dbReference>
<keyword evidence="3" id="KW-1185">Reference proteome</keyword>
<dbReference type="OrthoDB" id="10260946at2759"/>
<evidence type="ECO:0000259" key="1">
    <source>
        <dbReference type="Pfam" id="PF23798"/>
    </source>
</evidence>
<dbReference type="Proteomes" id="UP000649328">
    <property type="component" value="Unassembled WGS sequence"/>
</dbReference>
<sequence>MKSETSNHKTVTEDKIFMSSSIDGAINIWDVRVSGSSPVLRLGVPEGTPPWCMTASWSNDGDKIYAGRRNSTVEEFSLRMPHEKKAGNILVPNVLKRLAFPKISGPVSSLSVMPNDNFLFCGSNDNIRLYNLNLYDEFTQETATAKKRATPFYVIPGHHGGILSNLIVDETGRFMISTSGNRGWGHSLYADVVLVYSIDTEAPQQ</sequence>
<dbReference type="SUPFAM" id="SSF50978">
    <property type="entry name" value="WD40 repeat-like"/>
    <property type="match status" value="1"/>
</dbReference>
<reference evidence="2" key="1">
    <citation type="submission" date="2020-10" db="EMBL/GenBank/DDBJ databases">
        <title>The Whole-Genome Sequence of Metschnikowia persimmonesis, a Novel Endophytic Yeast Species Isolated from Medicinal Plant Diospyros kaki Thumb.</title>
        <authorList>
            <person name="Rahmat E."/>
            <person name="Kang Y."/>
        </authorList>
    </citation>
    <scope>NUCLEOTIDE SEQUENCE</scope>
    <source>
        <strain evidence="2">KIOM G15050</strain>
    </source>
</reference>
<organism evidence="2 3">
    <name type="scientific">Metschnikowia pulcherrima</name>
    <dbReference type="NCBI Taxonomy" id="27326"/>
    <lineage>
        <taxon>Eukaryota</taxon>
        <taxon>Fungi</taxon>
        <taxon>Dikarya</taxon>
        <taxon>Ascomycota</taxon>
        <taxon>Saccharomycotina</taxon>
        <taxon>Pichiomycetes</taxon>
        <taxon>Metschnikowiaceae</taxon>
        <taxon>Metschnikowia</taxon>
    </lineage>
</organism>
<comment type="caution">
    <text evidence="2">The sequence shown here is derived from an EMBL/GenBank/DDBJ whole genome shotgun (WGS) entry which is preliminary data.</text>
</comment>
<evidence type="ECO:0000313" key="3">
    <source>
        <dbReference type="Proteomes" id="UP000649328"/>
    </source>
</evidence>
<dbReference type="InterPro" id="IPR036322">
    <property type="entry name" value="WD40_repeat_dom_sf"/>
</dbReference>
<dbReference type="Gene3D" id="2.130.10.10">
    <property type="entry name" value="YVTN repeat-like/Quinoprotein amine dehydrogenase"/>
    <property type="match status" value="1"/>
</dbReference>
<evidence type="ECO:0000313" key="2">
    <source>
        <dbReference type="EMBL" id="KAF8003486.1"/>
    </source>
</evidence>
<feature type="domain" description="Transcription factor spt8 beta-propeller" evidence="1">
    <location>
        <begin position="6"/>
        <end position="199"/>
    </location>
</feature>
<dbReference type="AlphaFoldDB" id="A0A8H7GW89"/>
<name>A0A8H7GW89_9ASCO</name>
<dbReference type="InterPro" id="IPR015943">
    <property type="entry name" value="WD40/YVTN_repeat-like_dom_sf"/>
</dbReference>
<dbReference type="Pfam" id="PF23798">
    <property type="entry name" value="Beta-prop_SPT8"/>
    <property type="match status" value="1"/>
</dbReference>
<proteinExistence type="predicted"/>
<accession>A0A8H7GW89</accession>
<dbReference type="EMBL" id="JACBPP010000003">
    <property type="protein sequence ID" value="KAF8003486.1"/>
    <property type="molecule type" value="Genomic_DNA"/>
</dbReference>